<reference evidence="1 2" key="1">
    <citation type="submission" date="2018-06" db="EMBL/GenBank/DDBJ databases">
        <authorList>
            <consortium name="Pathogen Informatics"/>
            <person name="Doyle S."/>
        </authorList>
    </citation>
    <scope>NUCLEOTIDE SEQUENCE [LARGE SCALE GENOMIC DNA]</scope>
    <source>
        <strain evidence="1 2">NCTC11224</strain>
    </source>
</reference>
<dbReference type="EMBL" id="UAVW01000003">
    <property type="protein sequence ID" value="SQB10310.1"/>
    <property type="molecule type" value="Genomic_DNA"/>
</dbReference>
<proteinExistence type="predicted"/>
<evidence type="ECO:0000313" key="2">
    <source>
        <dbReference type="Proteomes" id="UP000251853"/>
    </source>
</evidence>
<evidence type="ECO:0000313" key="1">
    <source>
        <dbReference type="EMBL" id="SQB10310.1"/>
    </source>
</evidence>
<gene>
    <name evidence="1" type="ORF">NCTC11224_01626</name>
</gene>
<name>A0A2X2W9F1_9FIRM</name>
<protein>
    <submittedName>
        <fullName evidence="1">Uncharacterized protein</fullName>
    </submittedName>
</protein>
<dbReference type="AlphaFoldDB" id="A0A2X2W9F1"/>
<sequence length="38" mass="4122">MKTKMKDYLITRGMKVKAALSNNKAEGFVDTASASVSE</sequence>
<keyword evidence="2" id="KW-1185">Reference proteome</keyword>
<dbReference type="Proteomes" id="UP000251853">
    <property type="component" value="Unassembled WGS sequence"/>
</dbReference>
<accession>A0A2X2W9F1</accession>
<organism evidence="1 2">
    <name type="scientific">Enterocloster clostridioformis</name>
    <dbReference type="NCBI Taxonomy" id="1531"/>
    <lineage>
        <taxon>Bacteria</taxon>
        <taxon>Bacillati</taxon>
        <taxon>Bacillota</taxon>
        <taxon>Clostridia</taxon>
        <taxon>Lachnospirales</taxon>
        <taxon>Lachnospiraceae</taxon>
        <taxon>Enterocloster</taxon>
    </lineage>
</organism>